<evidence type="ECO:0008006" key="4">
    <source>
        <dbReference type="Google" id="ProtNLM"/>
    </source>
</evidence>
<gene>
    <name evidence="2" type="ORF">DNG_07686</name>
</gene>
<evidence type="ECO:0000256" key="1">
    <source>
        <dbReference type="SAM" id="MobiDB-lite"/>
    </source>
</evidence>
<dbReference type="InterPro" id="IPR036188">
    <property type="entry name" value="FAD/NAD-bd_sf"/>
</dbReference>
<proteinExistence type="predicted"/>
<feature type="compositionally biased region" description="Low complexity" evidence="1">
    <location>
        <begin position="111"/>
        <end position="122"/>
    </location>
</feature>
<evidence type="ECO:0000313" key="3">
    <source>
        <dbReference type="Proteomes" id="UP001187682"/>
    </source>
</evidence>
<dbReference type="InterPro" id="IPR050464">
    <property type="entry name" value="Zeta_carotene_desat/Oxidored"/>
</dbReference>
<keyword evidence="3" id="KW-1185">Reference proteome</keyword>
<name>A0AAE8N238_9PEZI</name>
<accession>A0AAE8N238</accession>
<sequence>MESGRPPKSRVAVIGTGLAGLTTAHLLATDNKGRYEVTLFEQGNGLAFDSASVDIKNVKTGAVERLDLPMRALAGGYYANLLCMYEYLGIPIHPVRFLFVFAKSLMKAPARSGSGSRSRTGGDATVRPAPEAEGKVGSAPGTYFVHASNLHKVIPPRPAERGVLSHVVEILYLIVCQFWFTIACFLIRPGTAPGKSSRGGECETVSEYLERIWLPRRYVSHYLLPLMSNVSTCSHDELLRFPASDLVSYKKLSHGRQHYVVCGGAGVVQSRLSDCMNDIRLGARVLEVRPEANSQGVTVRWRLTKDGVMEDLEETFDRVVLAVSPDVTGRIFKPLVGTLGKIPTIQVESHVVEPLGAEGEIGNYSRAESHERPAPRCSGQNGCAGPAQAITFTTRFSEHGSRSEAVHTMPSGITVCTSPLQEPLNPKSTLHSAKFTRTLRTAESRAIVEKVLGESRRATEEIGGGGHQWVNGEDNVWLVGAWCWDGMVLLEGCVVSSLRVADDFGVEVPWRDCLVIASVLQTELLL</sequence>
<dbReference type="Pfam" id="PF13450">
    <property type="entry name" value="NAD_binding_8"/>
    <property type="match status" value="1"/>
</dbReference>
<dbReference type="SUPFAM" id="SSF51905">
    <property type="entry name" value="FAD/NAD(P)-binding domain"/>
    <property type="match status" value="1"/>
</dbReference>
<dbReference type="Gene3D" id="3.50.50.60">
    <property type="entry name" value="FAD/NAD(P)-binding domain"/>
    <property type="match status" value="1"/>
</dbReference>
<dbReference type="GO" id="GO:0016491">
    <property type="term" value="F:oxidoreductase activity"/>
    <property type="evidence" value="ECO:0007669"/>
    <property type="project" value="TreeGrafter"/>
</dbReference>
<organism evidence="2 3">
    <name type="scientific">Cephalotrichum gorgonifer</name>
    <dbReference type="NCBI Taxonomy" id="2041049"/>
    <lineage>
        <taxon>Eukaryota</taxon>
        <taxon>Fungi</taxon>
        <taxon>Dikarya</taxon>
        <taxon>Ascomycota</taxon>
        <taxon>Pezizomycotina</taxon>
        <taxon>Sordariomycetes</taxon>
        <taxon>Hypocreomycetidae</taxon>
        <taxon>Microascales</taxon>
        <taxon>Microascaceae</taxon>
        <taxon>Cephalotrichum</taxon>
    </lineage>
</organism>
<feature type="region of interest" description="Disordered" evidence="1">
    <location>
        <begin position="109"/>
        <end position="135"/>
    </location>
</feature>
<dbReference type="PANTHER" id="PTHR42923">
    <property type="entry name" value="PROTOPORPHYRINOGEN OXIDASE"/>
    <property type="match status" value="1"/>
</dbReference>
<protein>
    <recommendedName>
        <fullName evidence="4">Amine oxidase domain-containing protein</fullName>
    </recommendedName>
</protein>
<dbReference type="AlphaFoldDB" id="A0AAE8N238"/>
<comment type="caution">
    <text evidence="2">The sequence shown here is derived from an EMBL/GenBank/DDBJ whole genome shotgun (WGS) entry which is preliminary data.</text>
</comment>
<dbReference type="PANTHER" id="PTHR42923:SF42">
    <property type="entry name" value="AMINE OXIDASE DOMAIN-CONTAINING PROTEIN"/>
    <property type="match status" value="1"/>
</dbReference>
<dbReference type="EMBL" id="ONZQ02000011">
    <property type="protein sequence ID" value="SPO05001.1"/>
    <property type="molecule type" value="Genomic_DNA"/>
</dbReference>
<dbReference type="Proteomes" id="UP001187682">
    <property type="component" value="Unassembled WGS sequence"/>
</dbReference>
<evidence type="ECO:0000313" key="2">
    <source>
        <dbReference type="EMBL" id="SPO05001.1"/>
    </source>
</evidence>
<reference evidence="2" key="1">
    <citation type="submission" date="2018-03" db="EMBL/GenBank/DDBJ databases">
        <authorList>
            <person name="Guldener U."/>
        </authorList>
    </citation>
    <scope>NUCLEOTIDE SEQUENCE</scope>
</reference>